<keyword evidence="5" id="KW-0028">Amino-acid biosynthesis</keyword>
<sequence length="390" mass="41402">MADTVSNSGAAGFEIRVPATTANLGPGFDTLGLAFSLYLTLKVRLGESLQNTLLIHDTYSELERVLSNPKQCAAFTDSVTLAYEGDNSADLPTDPTQNLITKTAWYVLRAHGYIKFPRKIHVTVANAIPLGRGLGSSGSAVVAGVLLANAAANLRLTQARLLDFALAIERHPDNVSAALLGGFVASYLMDDSMASHTRALEETFQPSDQGNSATDAYAPSAIAPRMPPSNTSRYVQLAWASEIRAVAVIPQFQLSTAKARAALPQNYSRGDLVFNLQRVAVLTHALGQSPPDAVLISEAMRDQVHQPYRTGLIPGLQQLLDEFVPEEVPGVLGTCLSGAGPTVIILATANWDTIAQKARQTFALNGVEAKAMVLEVAHDGACCVDKAPVA</sequence>
<keyword evidence="9" id="KW-0418">Kinase</keyword>
<evidence type="ECO:0000256" key="4">
    <source>
        <dbReference type="ARBA" id="ARBA00017858"/>
    </source>
</evidence>
<evidence type="ECO:0000256" key="1">
    <source>
        <dbReference type="ARBA" id="ARBA00005015"/>
    </source>
</evidence>
<dbReference type="EC" id="2.7.1.39" evidence="3"/>
<protein>
    <recommendedName>
        <fullName evidence="4">Homoserine kinase</fullName>
        <ecNumber evidence="3">2.7.1.39</ecNumber>
    </recommendedName>
</protein>
<evidence type="ECO:0000256" key="11">
    <source>
        <dbReference type="ARBA" id="ARBA00049913"/>
    </source>
</evidence>
<reference evidence="15" key="1">
    <citation type="submission" date="2022-07" db="EMBL/GenBank/DDBJ databases">
        <title>Phylogenomic reconstructions and comparative analyses of Kickxellomycotina fungi.</title>
        <authorList>
            <person name="Reynolds N.K."/>
            <person name="Stajich J.E."/>
            <person name="Barry K."/>
            <person name="Grigoriev I.V."/>
            <person name="Crous P."/>
            <person name="Smith M.E."/>
        </authorList>
    </citation>
    <scope>NUCLEOTIDE SEQUENCE</scope>
    <source>
        <strain evidence="15">RSA 861</strain>
    </source>
</reference>
<keyword evidence="6 15" id="KW-0808">Transferase</keyword>
<organism evidence="15 16">
    <name type="scientific">Tieghemiomyces parasiticus</name>
    <dbReference type="NCBI Taxonomy" id="78921"/>
    <lineage>
        <taxon>Eukaryota</taxon>
        <taxon>Fungi</taxon>
        <taxon>Fungi incertae sedis</taxon>
        <taxon>Zoopagomycota</taxon>
        <taxon>Kickxellomycotina</taxon>
        <taxon>Dimargaritomycetes</taxon>
        <taxon>Dimargaritales</taxon>
        <taxon>Dimargaritaceae</taxon>
        <taxon>Tieghemiomyces</taxon>
    </lineage>
</organism>
<dbReference type="InterPro" id="IPR036554">
    <property type="entry name" value="GHMP_kinase_C_sf"/>
</dbReference>
<dbReference type="PRINTS" id="PR00958">
    <property type="entry name" value="HOMSERKINASE"/>
</dbReference>
<keyword evidence="16" id="KW-1185">Reference proteome</keyword>
<dbReference type="PANTHER" id="PTHR20861:SF1">
    <property type="entry name" value="HOMOSERINE KINASE"/>
    <property type="match status" value="1"/>
</dbReference>
<dbReference type="AlphaFoldDB" id="A0A9W8DTT7"/>
<dbReference type="PANTHER" id="PTHR20861">
    <property type="entry name" value="HOMOSERINE/4-DIPHOSPHOCYTIDYL-2-C-METHYL-D-ERYTHRITOL KINASE"/>
    <property type="match status" value="1"/>
</dbReference>
<evidence type="ECO:0000256" key="5">
    <source>
        <dbReference type="ARBA" id="ARBA00022605"/>
    </source>
</evidence>
<evidence type="ECO:0000256" key="10">
    <source>
        <dbReference type="ARBA" id="ARBA00022840"/>
    </source>
</evidence>
<dbReference type="GO" id="GO:0004413">
    <property type="term" value="F:homoserine kinase activity"/>
    <property type="evidence" value="ECO:0007669"/>
    <property type="project" value="UniProtKB-EC"/>
</dbReference>
<dbReference type="Pfam" id="PF08544">
    <property type="entry name" value="GHMP_kinases_C"/>
    <property type="match status" value="1"/>
</dbReference>
<dbReference type="InterPro" id="IPR006204">
    <property type="entry name" value="GHMP_kinase_N_dom"/>
</dbReference>
<dbReference type="OrthoDB" id="195231at2759"/>
<comment type="caution">
    <text evidence="15">The sequence shown here is derived from an EMBL/GenBank/DDBJ whole genome shotgun (WGS) entry which is preliminary data.</text>
</comment>
<dbReference type="InterPro" id="IPR000870">
    <property type="entry name" value="Homoserine_kinase"/>
</dbReference>
<evidence type="ECO:0000256" key="3">
    <source>
        <dbReference type="ARBA" id="ARBA00012078"/>
    </source>
</evidence>
<evidence type="ECO:0000256" key="7">
    <source>
        <dbReference type="ARBA" id="ARBA00022697"/>
    </source>
</evidence>
<gene>
    <name evidence="15" type="primary">THR1_1</name>
    <name evidence="15" type="ORF">IWQ60_004541</name>
</gene>
<dbReference type="SUPFAM" id="SSF55060">
    <property type="entry name" value="GHMP Kinase, C-terminal domain"/>
    <property type="match status" value="1"/>
</dbReference>
<name>A0A9W8DTT7_9FUNG</name>
<dbReference type="InterPro" id="IPR020568">
    <property type="entry name" value="Ribosomal_Su5_D2-typ_SF"/>
</dbReference>
<dbReference type="Gene3D" id="3.30.70.890">
    <property type="entry name" value="GHMP kinase, C-terminal domain"/>
    <property type="match status" value="1"/>
</dbReference>
<evidence type="ECO:0000259" key="13">
    <source>
        <dbReference type="Pfam" id="PF00288"/>
    </source>
</evidence>
<accession>A0A9W8DTT7</accession>
<keyword evidence="7" id="KW-0791">Threonine biosynthesis</keyword>
<evidence type="ECO:0000313" key="15">
    <source>
        <dbReference type="EMBL" id="KAJ1925460.1"/>
    </source>
</evidence>
<dbReference type="Proteomes" id="UP001150569">
    <property type="component" value="Unassembled WGS sequence"/>
</dbReference>
<dbReference type="PROSITE" id="PS00627">
    <property type="entry name" value="GHMP_KINASES_ATP"/>
    <property type="match status" value="1"/>
</dbReference>
<dbReference type="Pfam" id="PF00288">
    <property type="entry name" value="GHMP_kinases_N"/>
    <property type="match status" value="1"/>
</dbReference>
<feature type="domain" description="GHMP kinase C-terminal" evidence="14">
    <location>
        <begin position="292"/>
        <end position="359"/>
    </location>
</feature>
<feature type="region of interest" description="Disordered" evidence="12">
    <location>
        <begin position="204"/>
        <end position="224"/>
    </location>
</feature>
<evidence type="ECO:0000256" key="12">
    <source>
        <dbReference type="SAM" id="MobiDB-lite"/>
    </source>
</evidence>
<evidence type="ECO:0000259" key="14">
    <source>
        <dbReference type="Pfam" id="PF08544"/>
    </source>
</evidence>
<feature type="domain" description="GHMP kinase N-terminal" evidence="13">
    <location>
        <begin position="98"/>
        <end position="182"/>
    </location>
</feature>
<evidence type="ECO:0000313" key="16">
    <source>
        <dbReference type="Proteomes" id="UP001150569"/>
    </source>
</evidence>
<evidence type="ECO:0000256" key="9">
    <source>
        <dbReference type="ARBA" id="ARBA00022777"/>
    </source>
</evidence>
<dbReference type="NCBIfam" id="TIGR00191">
    <property type="entry name" value="thrB"/>
    <property type="match status" value="1"/>
</dbReference>
<comment type="catalytic activity">
    <reaction evidence="11">
        <text>L-homoserine + ATP = O-phospho-L-homoserine + ADP + H(+)</text>
        <dbReference type="Rhea" id="RHEA:13985"/>
        <dbReference type="ChEBI" id="CHEBI:15378"/>
        <dbReference type="ChEBI" id="CHEBI:30616"/>
        <dbReference type="ChEBI" id="CHEBI:57476"/>
        <dbReference type="ChEBI" id="CHEBI:57590"/>
        <dbReference type="ChEBI" id="CHEBI:456216"/>
        <dbReference type="EC" id="2.7.1.39"/>
    </reaction>
    <physiologicalReaction direction="left-to-right" evidence="11">
        <dbReference type="Rhea" id="RHEA:13986"/>
    </physiologicalReaction>
</comment>
<keyword evidence="8" id="KW-0547">Nucleotide-binding</keyword>
<dbReference type="InterPro" id="IPR006203">
    <property type="entry name" value="GHMP_knse_ATP-bd_CS"/>
</dbReference>
<dbReference type="InterPro" id="IPR014721">
    <property type="entry name" value="Ribsml_uS5_D2-typ_fold_subgr"/>
</dbReference>
<proteinExistence type="inferred from homology"/>
<feature type="compositionally biased region" description="Polar residues" evidence="12">
    <location>
        <begin position="204"/>
        <end position="214"/>
    </location>
</feature>
<dbReference type="InterPro" id="IPR013750">
    <property type="entry name" value="GHMP_kinase_C_dom"/>
</dbReference>
<evidence type="ECO:0000256" key="6">
    <source>
        <dbReference type="ARBA" id="ARBA00022679"/>
    </source>
</evidence>
<comment type="similarity">
    <text evidence="2">Belongs to the GHMP kinase family. Homoserine kinase subfamily.</text>
</comment>
<dbReference type="EMBL" id="JANBPT010000222">
    <property type="protein sequence ID" value="KAJ1925460.1"/>
    <property type="molecule type" value="Genomic_DNA"/>
</dbReference>
<dbReference type="GO" id="GO:0005524">
    <property type="term" value="F:ATP binding"/>
    <property type="evidence" value="ECO:0007669"/>
    <property type="project" value="UniProtKB-KW"/>
</dbReference>
<dbReference type="Gene3D" id="3.30.230.10">
    <property type="match status" value="1"/>
</dbReference>
<keyword evidence="10" id="KW-0067">ATP-binding</keyword>
<dbReference type="HAMAP" id="MF_00384">
    <property type="entry name" value="Homoser_kinase"/>
    <property type="match status" value="1"/>
</dbReference>
<evidence type="ECO:0000256" key="2">
    <source>
        <dbReference type="ARBA" id="ARBA00007370"/>
    </source>
</evidence>
<comment type="pathway">
    <text evidence="1">Amino-acid biosynthesis; L-threonine biosynthesis; L-threonine from L-aspartate: step 4/5.</text>
</comment>
<dbReference type="GO" id="GO:0009088">
    <property type="term" value="P:threonine biosynthetic process"/>
    <property type="evidence" value="ECO:0007669"/>
    <property type="project" value="UniProtKB-KW"/>
</dbReference>
<evidence type="ECO:0000256" key="8">
    <source>
        <dbReference type="ARBA" id="ARBA00022741"/>
    </source>
</evidence>
<dbReference type="SUPFAM" id="SSF54211">
    <property type="entry name" value="Ribosomal protein S5 domain 2-like"/>
    <property type="match status" value="1"/>
</dbReference>